<protein>
    <recommendedName>
        <fullName evidence="6">Peptidase S54 rhomboid domain-containing protein</fullName>
    </recommendedName>
</protein>
<keyword evidence="2 5" id="KW-0812">Transmembrane</keyword>
<organism evidence="7 8">
    <name type="scientific">Actinocatenispora thailandica</name>
    <dbReference type="NCBI Taxonomy" id="227318"/>
    <lineage>
        <taxon>Bacteria</taxon>
        <taxon>Bacillati</taxon>
        <taxon>Actinomycetota</taxon>
        <taxon>Actinomycetes</taxon>
        <taxon>Micromonosporales</taxon>
        <taxon>Micromonosporaceae</taxon>
        <taxon>Actinocatenispora</taxon>
    </lineage>
</organism>
<evidence type="ECO:0000256" key="5">
    <source>
        <dbReference type="SAM" id="Phobius"/>
    </source>
</evidence>
<feature type="transmembrane region" description="Helical" evidence="5">
    <location>
        <begin position="6"/>
        <end position="24"/>
    </location>
</feature>
<evidence type="ECO:0000259" key="6">
    <source>
        <dbReference type="Pfam" id="PF01694"/>
    </source>
</evidence>
<dbReference type="KEGG" id="atl:Athai_61120"/>
<keyword evidence="3 5" id="KW-1133">Transmembrane helix</keyword>
<feature type="transmembrane region" description="Helical" evidence="5">
    <location>
        <begin position="121"/>
        <end position="141"/>
    </location>
</feature>
<name>A0A7R7DVG2_9ACTN</name>
<feature type="transmembrane region" description="Helical" evidence="5">
    <location>
        <begin position="86"/>
        <end position="109"/>
    </location>
</feature>
<gene>
    <name evidence="7" type="ORF">Athai_61120</name>
</gene>
<dbReference type="InterPro" id="IPR022764">
    <property type="entry name" value="Peptidase_S54_rhomboid_dom"/>
</dbReference>
<dbReference type="Gene3D" id="1.20.1540.10">
    <property type="entry name" value="Rhomboid-like"/>
    <property type="match status" value="1"/>
</dbReference>
<dbReference type="SUPFAM" id="SSF144091">
    <property type="entry name" value="Rhomboid-like"/>
    <property type="match status" value="1"/>
</dbReference>
<feature type="transmembrane region" description="Helical" evidence="5">
    <location>
        <begin position="196"/>
        <end position="214"/>
    </location>
</feature>
<dbReference type="AlphaFoldDB" id="A0A7R7DVG2"/>
<proteinExistence type="predicted"/>
<dbReference type="EMBL" id="AP023355">
    <property type="protein sequence ID" value="BCJ38609.1"/>
    <property type="molecule type" value="Genomic_DNA"/>
</dbReference>
<evidence type="ECO:0000256" key="2">
    <source>
        <dbReference type="ARBA" id="ARBA00022692"/>
    </source>
</evidence>
<evidence type="ECO:0000256" key="1">
    <source>
        <dbReference type="ARBA" id="ARBA00004141"/>
    </source>
</evidence>
<feature type="domain" description="Peptidase S54 rhomboid" evidence="6">
    <location>
        <begin position="80"/>
        <end position="209"/>
    </location>
</feature>
<comment type="subcellular location">
    <subcellularLocation>
        <location evidence="1">Membrane</location>
        <topology evidence="1">Multi-pass membrane protein</topology>
    </subcellularLocation>
</comment>
<keyword evidence="8" id="KW-1185">Reference proteome</keyword>
<feature type="transmembrane region" description="Helical" evidence="5">
    <location>
        <begin position="172"/>
        <end position="190"/>
    </location>
</feature>
<feature type="transmembrane region" description="Helical" evidence="5">
    <location>
        <begin position="147"/>
        <end position="165"/>
    </location>
</feature>
<reference evidence="7 8" key="1">
    <citation type="submission" date="2020-08" db="EMBL/GenBank/DDBJ databases">
        <title>Whole genome shotgun sequence of Actinocatenispora thailandica NBRC 105041.</title>
        <authorList>
            <person name="Komaki H."/>
            <person name="Tamura T."/>
        </authorList>
    </citation>
    <scope>NUCLEOTIDE SEQUENCE [LARGE SCALE GENOMIC DNA]</scope>
    <source>
        <strain evidence="7 8">NBRC 105041</strain>
    </source>
</reference>
<keyword evidence="4 5" id="KW-0472">Membrane</keyword>
<evidence type="ECO:0000313" key="7">
    <source>
        <dbReference type="EMBL" id="BCJ38609.1"/>
    </source>
</evidence>
<dbReference type="GO" id="GO:0016020">
    <property type="term" value="C:membrane"/>
    <property type="evidence" value="ECO:0007669"/>
    <property type="project" value="UniProtKB-SubCell"/>
</dbReference>
<accession>A0A7R7DVG2</accession>
<evidence type="ECO:0000256" key="4">
    <source>
        <dbReference type="ARBA" id="ARBA00023136"/>
    </source>
</evidence>
<evidence type="ECO:0000256" key="3">
    <source>
        <dbReference type="ARBA" id="ARBA00022989"/>
    </source>
</evidence>
<sequence length="228" mass="23885">MVGAVTMVKYMCAAAVVAPGWLLIQRLVSGSHPIDVLRRLWRRPVPIAALALVVLFTGMAIVQTASPHVLTALERQPGGGWWRCGTALLVQTSGWVQLLFNLAALIVVAPASVRVFGTPRMLVAFVVSGVAAQAVSMYAGWSSTGGGDSVAICGLVGALSVWYLLRRRELARWILLLVPAAGVVLCTVTNNHGVGVLAGCLLGAIYAFPVAGHARDSARVTDHGVVTA</sequence>
<dbReference type="InterPro" id="IPR035952">
    <property type="entry name" value="Rhomboid-like_sf"/>
</dbReference>
<dbReference type="GO" id="GO:0004252">
    <property type="term" value="F:serine-type endopeptidase activity"/>
    <property type="evidence" value="ECO:0007669"/>
    <property type="project" value="InterPro"/>
</dbReference>
<dbReference type="Proteomes" id="UP000611640">
    <property type="component" value="Chromosome"/>
</dbReference>
<evidence type="ECO:0000313" key="8">
    <source>
        <dbReference type="Proteomes" id="UP000611640"/>
    </source>
</evidence>
<dbReference type="Pfam" id="PF01694">
    <property type="entry name" value="Rhomboid"/>
    <property type="match status" value="1"/>
</dbReference>
<feature type="transmembrane region" description="Helical" evidence="5">
    <location>
        <begin position="45"/>
        <end position="66"/>
    </location>
</feature>